<keyword evidence="2" id="KW-1185">Reference proteome</keyword>
<dbReference type="InterPro" id="IPR029044">
    <property type="entry name" value="Nucleotide-diphossugar_trans"/>
</dbReference>
<protein>
    <recommendedName>
        <fullName evidence="3">Glycosyl transferase family 8</fullName>
    </recommendedName>
</protein>
<accession>A0ABX5LTJ1</accession>
<evidence type="ECO:0000313" key="1">
    <source>
        <dbReference type="EMBL" id="PWL03765.1"/>
    </source>
</evidence>
<dbReference type="EMBL" id="QGHD01000003">
    <property type="protein sequence ID" value="PWL03765.1"/>
    <property type="molecule type" value="Genomic_DNA"/>
</dbReference>
<gene>
    <name evidence="1" type="ORF">B0H50_10357</name>
</gene>
<name>A0ABX5LTJ1_9BACT</name>
<dbReference type="RefSeq" id="WP_146193659.1">
    <property type="nucleotide sequence ID" value="NZ_QGHD01000003.1"/>
</dbReference>
<sequence length="245" mass="29092">MRRSRLLKTNMRNLIDGDFLYLDGDTVVAEALKIPNENWGDVAAVCDLHAREKDCYRTRNKRFINSLAKLKFTMSLDDLYFNSGVIFAKDSPKAKAFFDKWHELYQYCNQHEIFTDQFSFNETNHLFHFPIFEIPGEWNCQVREAYNHLYRVPRIYPLLCRVKILHFFGSGIQGKVEPHPLMDSEFYKNIKKKQAITEDDLNLIFHAKHAFYAAPEEFDPTKKFPSFFWKGKLRSQFVKKKNEKI</sequence>
<comment type="caution">
    <text evidence="1">The sequence shown here is derived from an EMBL/GenBank/DDBJ whole genome shotgun (WGS) entry which is preliminary data.</text>
</comment>
<organism evidence="1 2">
    <name type="scientific">Hallerella porci</name>
    <dbReference type="NCBI Taxonomy" id="1945871"/>
    <lineage>
        <taxon>Bacteria</taxon>
        <taxon>Pseudomonadati</taxon>
        <taxon>Fibrobacterota</taxon>
        <taxon>Fibrobacteria</taxon>
        <taxon>Fibrobacterales</taxon>
        <taxon>Fibrobacteraceae</taxon>
        <taxon>Hallerella</taxon>
    </lineage>
</organism>
<evidence type="ECO:0000313" key="2">
    <source>
        <dbReference type="Proteomes" id="UP000245523"/>
    </source>
</evidence>
<reference evidence="1 2" key="1">
    <citation type="submission" date="2018-05" db="EMBL/GenBank/DDBJ databases">
        <title>Animal gut microbial communities from fecal samples from Wisconsin, USA.</title>
        <authorList>
            <person name="Neumann A."/>
        </authorList>
    </citation>
    <scope>NUCLEOTIDE SEQUENCE [LARGE SCALE GENOMIC DNA]</scope>
    <source>
        <strain evidence="1 2">UWS4</strain>
    </source>
</reference>
<evidence type="ECO:0008006" key="3">
    <source>
        <dbReference type="Google" id="ProtNLM"/>
    </source>
</evidence>
<proteinExistence type="predicted"/>
<dbReference type="Proteomes" id="UP000245523">
    <property type="component" value="Unassembled WGS sequence"/>
</dbReference>
<dbReference type="SUPFAM" id="SSF53448">
    <property type="entry name" value="Nucleotide-diphospho-sugar transferases"/>
    <property type="match status" value="1"/>
</dbReference>
<dbReference type="Gene3D" id="3.90.550.10">
    <property type="entry name" value="Spore Coat Polysaccharide Biosynthesis Protein SpsA, Chain A"/>
    <property type="match status" value="1"/>
</dbReference>